<dbReference type="PANTHER" id="PTHR30419">
    <property type="entry name" value="HTH-TYPE TRANSCRIPTIONAL REGULATOR YBHD"/>
    <property type="match status" value="1"/>
</dbReference>
<dbReference type="InterPro" id="IPR036390">
    <property type="entry name" value="WH_DNA-bd_sf"/>
</dbReference>
<gene>
    <name evidence="7" type="ORF">FXB40_01295</name>
</gene>
<evidence type="ECO:0000313" key="7">
    <source>
        <dbReference type="EMBL" id="TYL99951.1"/>
    </source>
</evidence>
<dbReference type="Gene3D" id="3.40.190.290">
    <property type="match status" value="1"/>
</dbReference>
<evidence type="ECO:0000256" key="5">
    <source>
        <dbReference type="ARBA" id="ARBA00023163"/>
    </source>
</evidence>
<evidence type="ECO:0000256" key="3">
    <source>
        <dbReference type="ARBA" id="ARBA00023015"/>
    </source>
</evidence>
<dbReference type="InterPro" id="IPR005119">
    <property type="entry name" value="LysR_subst-bd"/>
</dbReference>
<dbReference type="SUPFAM" id="SSF46785">
    <property type="entry name" value="Winged helix' DNA-binding domain"/>
    <property type="match status" value="1"/>
</dbReference>
<dbReference type="InterPro" id="IPR036388">
    <property type="entry name" value="WH-like_DNA-bd_sf"/>
</dbReference>
<dbReference type="GO" id="GO:0005829">
    <property type="term" value="C:cytosol"/>
    <property type="evidence" value="ECO:0007669"/>
    <property type="project" value="TreeGrafter"/>
</dbReference>
<dbReference type="InterPro" id="IPR000847">
    <property type="entry name" value="LysR_HTH_N"/>
</dbReference>
<keyword evidence="8" id="KW-1185">Reference proteome</keyword>
<comment type="caution">
    <text evidence="7">The sequence shown here is derived from an EMBL/GenBank/DDBJ whole genome shotgun (WGS) entry which is preliminary data.</text>
</comment>
<dbReference type="OrthoDB" id="8437302at2"/>
<keyword evidence="3" id="KW-0805">Transcription regulation</keyword>
<dbReference type="PRINTS" id="PR00039">
    <property type="entry name" value="HTHLYSR"/>
</dbReference>
<dbReference type="Proteomes" id="UP000324758">
    <property type="component" value="Unassembled WGS sequence"/>
</dbReference>
<organism evidence="7 8">
    <name type="scientific">Bradyrhizobium rifense</name>
    <dbReference type="NCBI Taxonomy" id="515499"/>
    <lineage>
        <taxon>Bacteria</taxon>
        <taxon>Pseudomonadati</taxon>
        <taxon>Pseudomonadota</taxon>
        <taxon>Alphaproteobacteria</taxon>
        <taxon>Hyphomicrobiales</taxon>
        <taxon>Nitrobacteraceae</taxon>
        <taxon>Bradyrhizobium</taxon>
    </lineage>
</organism>
<evidence type="ECO:0000256" key="1">
    <source>
        <dbReference type="ARBA" id="ARBA00003502"/>
    </source>
</evidence>
<comment type="function">
    <text evidence="1">NodD regulates the expression of the nodABCFE genes which encode other nodulation proteins. NodD is also a negative regulator of its own expression. Binds flavonoids as inducers.</text>
</comment>
<dbReference type="InterPro" id="IPR050950">
    <property type="entry name" value="HTH-type_LysR_regulators"/>
</dbReference>
<dbReference type="FunFam" id="1.10.10.10:FF:000001">
    <property type="entry name" value="LysR family transcriptional regulator"/>
    <property type="match status" value="1"/>
</dbReference>
<protein>
    <submittedName>
        <fullName evidence="7">LysR family transcriptional regulator</fullName>
    </submittedName>
</protein>
<proteinExistence type="inferred from homology"/>
<dbReference type="AlphaFoldDB" id="A0A5D3KPG0"/>
<dbReference type="Gene3D" id="1.10.10.10">
    <property type="entry name" value="Winged helix-like DNA-binding domain superfamily/Winged helix DNA-binding domain"/>
    <property type="match status" value="1"/>
</dbReference>
<dbReference type="RefSeq" id="WP_148770383.1">
    <property type="nucleotide sequence ID" value="NZ_VSSS01000004.1"/>
</dbReference>
<dbReference type="SUPFAM" id="SSF53850">
    <property type="entry name" value="Periplasmic binding protein-like II"/>
    <property type="match status" value="1"/>
</dbReference>
<dbReference type="Pfam" id="PF00126">
    <property type="entry name" value="HTH_1"/>
    <property type="match status" value="1"/>
</dbReference>
<dbReference type="Pfam" id="PF03466">
    <property type="entry name" value="LysR_substrate"/>
    <property type="match status" value="1"/>
</dbReference>
<dbReference type="GO" id="GO:0003677">
    <property type="term" value="F:DNA binding"/>
    <property type="evidence" value="ECO:0007669"/>
    <property type="project" value="UniProtKB-KW"/>
</dbReference>
<dbReference type="PANTHER" id="PTHR30419:SF8">
    <property type="entry name" value="NITROGEN ASSIMILATION TRANSCRIPTIONAL ACTIVATOR-RELATED"/>
    <property type="match status" value="1"/>
</dbReference>
<accession>A0A5D3KPG0</accession>
<comment type="similarity">
    <text evidence="2">Belongs to the LysR transcriptional regulatory family.</text>
</comment>
<evidence type="ECO:0000256" key="2">
    <source>
        <dbReference type="ARBA" id="ARBA00009437"/>
    </source>
</evidence>
<dbReference type="EMBL" id="VSSS01000004">
    <property type="protein sequence ID" value="TYL99951.1"/>
    <property type="molecule type" value="Genomic_DNA"/>
</dbReference>
<sequence length="303" mass="33044">MDINVRQLRSFVVVAKLGSFTQAASALHVSQPTLSVQIRRLEESLGLRLFDRNPRSVALTRMGRELLPALERTLQDLESLLSDARDVASERRGVVRMAALPSFAAGILPDVIGGFRGQNPGASFALKDVIASRVLALIRSEEVDLGLTGGDVSFPDIETLFTARDEMSVVYPESHPIGAQRRITARVLAKYPLVMMDQGTSVRAVTDLAFNRAGLLPAPASEATYMMTAIGMVRAGIGLTILPTSAREIFAEPSLRSRRISDNNFARPVALIKKAHRTLPPLSRLFAEFLQANRRGLFAASRP</sequence>
<dbReference type="GO" id="GO:0003700">
    <property type="term" value="F:DNA-binding transcription factor activity"/>
    <property type="evidence" value="ECO:0007669"/>
    <property type="project" value="InterPro"/>
</dbReference>
<dbReference type="PROSITE" id="PS50931">
    <property type="entry name" value="HTH_LYSR"/>
    <property type="match status" value="1"/>
</dbReference>
<dbReference type="CDD" id="cd08440">
    <property type="entry name" value="PBP2_LTTR_like_4"/>
    <property type="match status" value="1"/>
</dbReference>
<evidence type="ECO:0000313" key="8">
    <source>
        <dbReference type="Proteomes" id="UP000324758"/>
    </source>
</evidence>
<reference evidence="7 8" key="1">
    <citation type="submission" date="2019-08" db="EMBL/GenBank/DDBJ databases">
        <title>Bradyrhizobium hipponensis sp. nov., a rhizobium isolated from a Lupinus angustifolius root nodule in Tunisia.</title>
        <authorList>
            <person name="Off K."/>
            <person name="Rejili M."/>
            <person name="Mars M."/>
            <person name="Brachmann A."/>
            <person name="Marin M."/>
        </authorList>
    </citation>
    <scope>NUCLEOTIDE SEQUENCE [LARGE SCALE GENOMIC DNA]</scope>
    <source>
        <strain evidence="7 8">CTAW71</strain>
    </source>
</reference>
<keyword evidence="5" id="KW-0804">Transcription</keyword>
<name>A0A5D3KPG0_9BRAD</name>
<feature type="domain" description="HTH lysR-type" evidence="6">
    <location>
        <begin position="3"/>
        <end position="60"/>
    </location>
</feature>
<evidence type="ECO:0000256" key="4">
    <source>
        <dbReference type="ARBA" id="ARBA00023125"/>
    </source>
</evidence>
<keyword evidence="4" id="KW-0238">DNA-binding</keyword>
<evidence type="ECO:0000259" key="6">
    <source>
        <dbReference type="PROSITE" id="PS50931"/>
    </source>
</evidence>